<reference evidence="2" key="1">
    <citation type="submission" date="2022-11" db="EMBL/GenBank/DDBJ databases">
        <authorList>
            <person name="Graham C."/>
            <person name="Newman J.D."/>
        </authorList>
    </citation>
    <scope>NUCLEOTIDE SEQUENCE</scope>
    <source>
        <strain evidence="2">DSM 19486</strain>
    </source>
</reference>
<evidence type="ECO:0000313" key="3">
    <source>
        <dbReference type="Proteomes" id="UP001142592"/>
    </source>
</evidence>
<dbReference type="AlphaFoldDB" id="A0A9X3DBS4"/>
<gene>
    <name evidence="2" type="ORF">OQZ29_06865</name>
</gene>
<dbReference type="Proteomes" id="UP001142592">
    <property type="component" value="Unassembled WGS sequence"/>
</dbReference>
<keyword evidence="1" id="KW-0472">Membrane</keyword>
<proteinExistence type="predicted"/>
<keyword evidence="1" id="KW-0812">Transmembrane</keyword>
<feature type="transmembrane region" description="Helical" evidence="1">
    <location>
        <begin position="14"/>
        <end position="34"/>
    </location>
</feature>
<feature type="transmembrane region" description="Helical" evidence="1">
    <location>
        <begin position="46"/>
        <end position="64"/>
    </location>
</feature>
<evidence type="ECO:0000313" key="2">
    <source>
        <dbReference type="EMBL" id="MCX3264459.1"/>
    </source>
</evidence>
<accession>A0A9X3DBS4</accession>
<dbReference type="EMBL" id="JAPJUH010000002">
    <property type="protein sequence ID" value="MCX3264459.1"/>
    <property type="molecule type" value="Genomic_DNA"/>
</dbReference>
<keyword evidence="1" id="KW-1133">Transmembrane helix</keyword>
<evidence type="ECO:0000256" key="1">
    <source>
        <dbReference type="SAM" id="Phobius"/>
    </source>
</evidence>
<dbReference type="RefSeq" id="WP_010602035.1">
    <property type="nucleotide sequence ID" value="NZ_JAPJUH010000002.1"/>
</dbReference>
<name>A0A9X3DBS4_9SPHI</name>
<protein>
    <submittedName>
        <fullName evidence="2">Uncharacterized protein</fullName>
    </submittedName>
</protein>
<comment type="caution">
    <text evidence="2">The sequence shown here is derived from an EMBL/GenBank/DDBJ whole genome shotgun (WGS) entry which is preliminary data.</text>
</comment>
<sequence>MENKFYQQNGDEYILERLLLFPILALSVFASLGVHSLINGTNHDGIPYYAFTVLPIGLYAYKLGRNVRINVVNKTVSEHWFGLKLMTVKTKRKSNLHILVRNKLPKSF</sequence>
<keyword evidence="3" id="KW-1185">Reference proteome</keyword>
<organism evidence="2 3">
    <name type="scientific">Pedobacter agri</name>
    <dbReference type="NCBI Taxonomy" id="454586"/>
    <lineage>
        <taxon>Bacteria</taxon>
        <taxon>Pseudomonadati</taxon>
        <taxon>Bacteroidota</taxon>
        <taxon>Sphingobacteriia</taxon>
        <taxon>Sphingobacteriales</taxon>
        <taxon>Sphingobacteriaceae</taxon>
        <taxon>Pedobacter</taxon>
    </lineage>
</organism>